<dbReference type="Pfam" id="PF01323">
    <property type="entry name" value="DSBA"/>
    <property type="match status" value="1"/>
</dbReference>
<keyword evidence="7" id="KW-0676">Redox-active center</keyword>
<feature type="domain" description="Thioredoxin" evidence="9">
    <location>
        <begin position="9"/>
        <end position="206"/>
    </location>
</feature>
<dbReference type="InterPro" id="IPR017937">
    <property type="entry name" value="Thioredoxin_CS"/>
</dbReference>
<protein>
    <recommendedName>
        <fullName evidence="3">Thiol:disulfide interchange protein DsbA</fullName>
    </recommendedName>
</protein>
<evidence type="ECO:0000256" key="6">
    <source>
        <dbReference type="ARBA" id="ARBA00023157"/>
    </source>
</evidence>
<feature type="region of interest" description="Disordered" evidence="8">
    <location>
        <begin position="213"/>
        <end position="248"/>
    </location>
</feature>
<evidence type="ECO:0000256" key="4">
    <source>
        <dbReference type="ARBA" id="ARBA00022729"/>
    </source>
</evidence>
<dbReference type="EMBL" id="CP018889">
    <property type="protein sequence ID" value="AUI67472.1"/>
    <property type="molecule type" value="Genomic_DNA"/>
</dbReference>
<sequence>MKRWLLQLFTIGFIGINAVLPVAHAEEELYKDAYTLINPPQPTANSDKVEVAELFWYGCPHCFAFEPYLQAWSAKKADYIDYVHVPAVFNNNWALHAKAFYTAETLGVVSKLHTALFNAIHVQKRKLSDEASIMAVFTENGVSEDDFKKTFSSFSVDSKMRRANVLSVGYGATGVPAIVVNGKYLLSSDKAGGYDNLLKVVDYLAEKEYKAMKATAKPTTETTPKTVPETTPTPTPSAIEPTKPAEQK</sequence>
<dbReference type="CDD" id="cd03019">
    <property type="entry name" value="DsbA_DsbA"/>
    <property type="match status" value="1"/>
</dbReference>
<gene>
    <name evidence="10" type="ORF">BLE401_01350</name>
</gene>
<organism evidence="10 11">
    <name type="scientific">Beggiatoa leptomitoformis</name>
    <dbReference type="NCBI Taxonomy" id="288004"/>
    <lineage>
        <taxon>Bacteria</taxon>
        <taxon>Pseudomonadati</taxon>
        <taxon>Pseudomonadota</taxon>
        <taxon>Gammaproteobacteria</taxon>
        <taxon>Thiotrichales</taxon>
        <taxon>Thiotrichaceae</taxon>
        <taxon>Beggiatoa</taxon>
    </lineage>
</organism>
<feature type="compositionally biased region" description="Low complexity" evidence="8">
    <location>
        <begin position="213"/>
        <end position="242"/>
    </location>
</feature>
<keyword evidence="11" id="KW-1185">Reference proteome</keyword>
<dbReference type="PROSITE" id="PS51352">
    <property type="entry name" value="THIOREDOXIN_2"/>
    <property type="match status" value="1"/>
</dbReference>
<dbReference type="GO" id="GO:0015036">
    <property type="term" value="F:disulfide oxidoreductase activity"/>
    <property type="evidence" value="ECO:0007669"/>
    <property type="project" value="UniProtKB-ARBA"/>
</dbReference>
<evidence type="ECO:0000313" key="11">
    <source>
        <dbReference type="Proteomes" id="UP000234271"/>
    </source>
</evidence>
<evidence type="ECO:0000256" key="3">
    <source>
        <dbReference type="ARBA" id="ARBA00013831"/>
    </source>
</evidence>
<comment type="similarity">
    <text evidence="2">Belongs to the thioredoxin family. DsbA subfamily.</text>
</comment>
<evidence type="ECO:0000259" key="9">
    <source>
        <dbReference type="PROSITE" id="PS51352"/>
    </source>
</evidence>
<dbReference type="Proteomes" id="UP000234271">
    <property type="component" value="Chromosome"/>
</dbReference>
<evidence type="ECO:0000256" key="7">
    <source>
        <dbReference type="ARBA" id="ARBA00023284"/>
    </source>
</evidence>
<evidence type="ECO:0000256" key="1">
    <source>
        <dbReference type="ARBA" id="ARBA00004418"/>
    </source>
</evidence>
<dbReference type="PANTHER" id="PTHR35891">
    <property type="entry name" value="THIOL:DISULFIDE INTERCHANGE PROTEIN DSBA"/>
    <property type="match status" value="1"/>
</dbReference>
<keyword evidence="5" id="KW-0574">Periplasm</keyword>
<dbReference type="PROSITE" id="PS00194">
    <property type="entry name" value="THIOREDOXIN_1"/>
    <property type="match status" value="1"/>
</dbReference>
<keyword evidence="4" id="KW-0732">Signal</keyword>
<dbReference type="InterPro" id="IPR036249">
    <property type="entry name" value="Thioredoxin-like_sf"/>
</dbReference>
<dbReference type="PANTHER" id="PTHR35891:SF2">
    <property type="entry name" value="THIOL:DISULFIDE INTERCHANGE PROTEIN DSBA"/>
    <property type="match status" value="1"/>
</dbReference>
<dbReference type="STRING" id="288004.AL038_04655"/>
<evidence type="ECO:0000256" key="5">
    <source>
        <dbReference type="ARBA" id="ARBA00022764"/>
    </source>
</evidence>
<dbReference type="InterPro" id="IPR050824">
    <property type="entry name" value="Thiol_disulfide_DsbA"/>
</dbReference>
<dbReference type="RefSeq" id="WP_062149700.1">
    <property type="nucleotide sequence ID" value="NZ_CP012373.2"/>
</dbReference>
<evidence type="ECO:0000256" key="8">
    <source>
        <dbReference type="SAM" id="MobiDB-lite"/>
    </source>
</evidence>
<dbReference type="Gene3D" id="3.40.30.10">
    <property type="entry name" value="Glutaredoxin"/>
    <property type="match status" value="1"/>
</dbReference>
<dbReference type="KEGG" id="blep:AL038_04655"/>
<accession>A0A2N9YAJ8</accession>
<dbReference type="OrthoDB" id="9784896at2"/>
<dbReference type="InterPro" id="IPR013766">
    <property type="entry name" value="Thioredoxin_domain"/>
</dbReference>
<dbReference type="InterPro" id="IPR001853">
    <property type="entry name" value="DSBA-like_thioredoxin_dom"/>
</dbReference>
<dbReference type="AlphaFoldDB" id="A0A2N9YAJ8"/>
<evidence type="ECO:0000256" key="2">
    <source>
        <dbReference type="ARBA" id="ARBA00005791"/>
    </source>
</evidence>
<dbReference type="SUPFAM" id="SSF52833">
    <property type="entry name" value="Thioredoxin-like"/>
    <property type="match status" value="1"/>
</dbReference>
<dbReference type="GO" id="GO:0042597">
    <property type="term" value="C:periplasmic space"/>
    <property type="evidence" value="ECO:0007669"/>
    <property type="project" value="UniProtKB-SubCell"/>
</dbReference>
<dbReference type="InterPro" id="IPR023205">
    <property type="entry name" value="DsbA/DsbL"/>
</dbReference>
<proteinExistence type="inferred from homology"/>
<reference evidence="11" key="1">
    <citation type="submission" date="2016-12" db="EMBL/GenBank/DDBJ databases">
        <title>Complete Genome Sequence of Beggiatoa leptomitiformis D-401.</title>
        <authorList>
            <person name="Fomenkov A."/>
            <person name="Vincze T."/>
            <person name="Grabovich M."/>
            <person name="Anton B.P."/>
            <person name="Dubinina G."/>
            <person name="Orlova M."/>
            <person name="Belousova E."/>
            <person name="Roberts R.J."/>
        </authorList>
    </citation>
    <scope>NUCLEOTIDE SEQUENCE [LARGE SCALE GENOMIC DNA]</scope>
    <source>
        <strain evidence="11">D-401</strain>
    </source>
</reference>
<evidence type="ECO:0000313" key="10">
    <source>
        <dbReference type="EMBL" id="AUI67472.1"/>
    </source>
</evidence>
<comment type="subcellular location">
    <subcellularLocation>
        <location evidence="1">Periplasm</location>
    </subcellularLocation>
</comment>
<keyword evidence="6" id="KW-1015">Disulfide bond</keyword>
<name>A0A2N9YAJ8_9GAMM</name>